<dbReference type="Proteomes" id="UP000708208">
    <property type="component" value="Unassembled WGS sequence"/>
</dbReference>
<comment type="caution">
    <text evidence="1">The sequence shown here is derived from an EMBL/GenBank/DDBJ whole genome shotgun (WGS) entry which is preliminary data.</text>
</comment>
<dbReference type="AlphaFoldDB" id="A0A8J2NW42"/>
<evidence type="ECO:0000313" key="2">
    <source>
        <dbReference type="Proteomes" id="UP000708208"/>
    </source>
</evidence>
<organism evidence="1 2">
    <name type="scientific">Allacma fusca</name>
    <dbReference type="NCBI Taxonomy" id="39272"/>
    <lineage>
        <taxon>Eukaryota</taxon>
        <taxon>Metazoa</taxon>
        <taxon>Ecdysozoa</taxon>
        <taxon>Arthropoda</taxon>
        <taxon>Hexapoda</taxon>
        <taxon>Collembola</taxon>
        <taxon>Symphypleona</taxon>
        <taxon>Sminthuridae</taxon>
        <taxon>Allacma</taxon>
    </lineage>
</organism>
<keyword evidence="2" id="KW-1185">Reference proteome</keyword>
<dbReference type="EMBL" id="CAJVCH010167666">
    <property type="protein sequence ID" value="CAG7728733.1"/>
    <property type="molecule type" value="Genomic_DNA"/>
</dbReference>
<sequence length="26" mass="2727">AVNQIYKSSIKAPVKKLVLTVSAAVV</sequence>
<name>A0A8J2NW42_9HEXA</name>
<feature type="non-terminal residue" evidence="1">
    <location>
        <position position="1"/>
    </location>
</feature>
<accession>A0A8J2NW42</accession>
<feature type="non-terminal residue" evidence="1">
    <location>
        <position position="26"/>
    </location>
</feature>
<reference evidence="1" key="1">
    <citation type="submission" date="2021-06" db="EMBL/GenBank/DDBJ databases">
        <authorList>
            <person name="Hodson N. C."/>
            <person name="Mongue J. A."/>
            <person name="Jaron S. K."/>
        </authorList>
    </citation>
    <scope>NUCLEOTIDE SEQUENCE</scope>
</reference>
<proteinExistence type="predicted"/>
<evidence type="ECO:0000313" key="1">
    <source>
        <dbReference type="EMBL" id="CAG7728733.1"/>
    </source>
</evidence>
<gene>
    <name evidence="1" type="ORF">AFUS01_LOCUS17493</name>
</gene>
<protein>
    <submittedName>
        <fullName evidence="1">Uncharacterized protein</fullName>
    </submittedName>
</protein>